<gene>
    <name evidence="2" type="ORF">ABID21_004710</name>
</gene>
<accession>A0ABV2HDI7</accession>
<evidence type="ECO:0000313" key="3">
    <source>
        <dbReference type="Proteomes" id="UP001549031"/>
    </source>
</evidence>
<comment type="caution">
    <text evidence="2">The sequence shown here is derived from an EMBL/GenBank/DDBJ whole genome shotgun (WGS) entry which is preliminary data.</text>
</comment>
<keyword evidence="1" id="KW-0472">Membrane</keyword>
<dbReference type="Pfam" id="PF09608">
    <property type="entry name" value="Alph_Pro_TM"/>
    <property type="match status" value="1"/>
</dbReference>
<keyword evidence="3" id="KW-1185">Reference proteome</keyword>
<evidence type="ECO:0000313" key="2">
    <source>
        <dbReference type="EMBL" id="MET3588574.1"/>
    </source>
</evidence>
<feature type="transmembrane region" description="Helical" evidence="1">
    <location>
        <begin position="16"/>
        <end position="37"/>
    </location>
</feature>
<dbReference type="InterPro" id="IPR019088">
    <property type="entry name" value="CHP02186-rel_TM"/>
</dbReference>
<proteinExistence type="predicted"/>
<feature type="non-terminal residue" evidence="2">
    <location>
        <position position="1"/>
    </location>
</feature>
<dbReference type="Proteomes" id="UP001549031">
    <property type="component" value="Unassembled WGS sequence"/>
</dbReference>
<organism evidence="2 3">
    <name type="scientific">Pseudorhizobium tarimense</name>
    <dbReference type="NCBI Taxonomy" id="1079109"/>
    <lineage>
        <taxon>Bacteria</taxon>
        <taxon>Pseudomonadati</taxon>
        <taxon>Pseudomonadota</taxon>
        <taxon>Alphaproteobacteria</taxon>
        <taxon>Hyphomicrobiales</taxon>
        <taxon>Rhizobiaceae</taxon>
        <taxon>Rhizobium/Agrobacterium group</taxon>
        <taxon>Pseudorhizobium</taxon>
    </lineage>
</organism>
<keyword evidence="1" id="KW-1133">Transmembrane helix</keyword>
<name>A0ABV2HDI7_9HYPH</name>
<dbReference type="RefSeq" id="WP_354532478.1">
    <property type="nucleotide sequence ID" value="NZ_JBEPLJ010000028.1"/>
</dbReference>
<protein>
    <submittedName>
        <fullName evidence="2">Uncharacterized protein</fullName>
    </submittedName>
</protein>
<sequence>TGLEQAITDAAHNRPVLYGMGCVLMALFTGWGASIIFRKD</sequence>
<reference evidence="2 3" key="1">
    <citation type="submission" date="2024-06" db="EMBL/GenBank/DDBJ databases">
        <title>Genomic Encyclopedia of Type Strains, Phase IV (KMG-IV): sequencing the most valuable type-strain genomes for metagenomic binning, comparative biology and taxonomic classification.</title>
        <authorList>
            <person name="Goeker M."/>
        </authorList>
    </citation>
    <scope>NUCLEOTIDE SEQUENCE [LARGE SCALE GENOMIC DNA]</scope>
    <source>
        <strain evidence="2 3">DSM 105042</strain>
    </source>
</reference>
<dbReference type="EMBL" id="JBEPLJ010000028">
    <property type="protein sequence ID" value="MET3588574.1"/>
    <property type="molecule type" value="Genomic_DNA"/>
</dbReference>
<keyword evidence="1" id="KW-0812">Transmembrane</keyword>
<evidence type="ECO:0000256" key="1">
    <source>
        <dbReference type="SAM" id="Phobius"/>
    </source>
</evidence>